<dbReference type="AlphaFoldDB" id="A0A1J1I705"/>
<accession>A0A1J1I705</accession>
<organism evidence="1 2">
    <name type="scientific">Clunio marinus</name>
    <dbReference type="NCBI Taxonomy" id="568069"/>
    <lineage>
        <taxon>Eukaryota</taxon>
        <taxon>Metazoa</taxon>
        <taxon>Ecdysozoa</taxon>
        <taxon>Arthropoda</taxon>
        <taxon>Hexapoda</taxon>
        <taxon>Insecta</taxon>
        <taxon>Pterygota</taxon>
        <taxon>Neoptera</taxon>
        <taxon>Endopterygota</taxon>
        <taxon>Diptera</taxon>
        <taxon>Nematocera</taxon>
        <taxon>Chironomoidea</taxon>
        <taxon>Chironomidae</taxon>
        <taxon>Clunio</taxon>
    </lineage>
</organism>
<sequence>MNEKKSVNQQFELNFNIIYTLHRLLVFISLKLNDAKHFKLIGSGKDENKLLKHMKEDICKLSQVVM</sequence>
<protein>
    <submittedName>
        <fullName evidence="1">CLUMA_CG008808, isoform A</fullName>
    </submittedName>
</protein>
<gene>
    <name evidence="1" type="ORF">CLUMA_CG008808</name>
</gene>
<dbReference type="EMBL" id="CVRI01000041">
    <property type="protein sequence ID" value="CRK95364.1"/>
    <property type="molecule type" value="Genomic_DNA"/>
</dbReference>
<evidence type="ECO:0000313" key="1">
    <source>
        <dbReference type="EMBL" id="CRK95364.1"/>
    </source>
</evidence>
<dbReference type="Proteomes" id="UP000183832">
    <property type="component" value="Unassembled WGS sequence"/>
</dbReference>
<name>A0A1J1I705_9DIPT</name>
<keyword evidence="2" id="KW-1185">Reference proteome</keyword>
<reference evidence="1 2" key="1">
    <citation type="submission" date="2015-04" db="EMBL/GenBank/DDBJ databases">
        <authorList>
            <person name="Syromyatnikov M.Y."/>
            <person name="Popov V.N."/>
        </authorList>
    </citation>
    <scope>NUCLEOTIDE SEQUENCE [LARGE SCALE GENOMIC DNA]</scope>
</reference>
<proteinExistence type="predicted"/>
<evidence type="ECO:0000313" key="2">
    <source>
        <dbReference type="Proteomes" id="UP000183832"/>
    </source>
</evidence>